<evidence type="ECO:0000313" key="2">
    <source>
        <dbReference type="Proteomes" id="UP001196980"/>
    </source>
</evidence>
<comment type="caution">
    <text evidence="1">The sequence shown here is derived from an EMBL/GenBank/DDBJ whole genome shotgun (WGS) entry which is preliminary data.</text>
</comment>
<organism evidence="1 2">
    <name type="scientific">Candidatus Magnetobacterium casense</name>
    <dbReference type="NCBI Taxonomy" id="1455061"/>
    <lineage>
        <taxon>Bacteria</taxon>
        <taxon>Pseudomonadati</taxon>
        <taxon>Nitrospirota</taxon>
        <taxon>Thermodesulfovibrionia</taxon>
        <taxon>Thermodesulfovibrionales</taxon>
        <taxon>Candidatus Magnetobacteriaceae</taxon>
        <taxon>Candidatus Magnetobacterium</taxon>
    </lineage>
</organism>
<sequence>MSDTLKYALDANIFIEAKNRYYSFDLCPGFWNALLWHHGKNRLSSIDRIRKELEREGDALTTWVSGVMPKTCFVSTNTPEIMRWFNQVFTWVQAQSQFTQAAKADFANVADGWLIAYAKEVPELTR</sequence>
<dbReference type="RefSeq" id="WP_218250832.1">
    <property type="nucleotide sequence ID" value="NZ_JABXWD010000012.1"/>
</dbReference>
<dbReference type="Pfam" id="PF14367">
    <property type="entry name" value="DUF4411"/>
    <property type="match status" value="1"/>
</dbReference>
<gene>
    <name evidence="1" type="ORF">HWQ67_01295</name>
</gene>
<accession>A0ABS6RW06</accession>
<protein>
    <submittedName>
        <fullName evidence="1">DUF4411 family protein</fullName>
    </submittedName>
</protein>
<proteinExistence type="predicted"/>
<keyword evidence="2" id="KW-1185">Reference proteome</keyword>
<name>A0ABS6RW06_9BACT</name>
<evidence type="ECO:0000313" key="1">
    <source>
        <dbReference type="EMBL" id="MBV6340209.1"/>
    </source>
</evidence>
<dbReference type="InterPro" id="IPR016541">
    <property type="entry name" value="UCP008505"/>
</dbReference>
<reference evidence="1 2" key="1">
    <citation type="journal article" date="2020" name="J Geophys Res Biogeosci">
        <title>Magnetotaxis as an Adaptation to Enable Bacterial Shuttling of Microbial Sulfur and Sulfur Cycling Across Aquatic Oxic#Anoxic Interfaces.</title>
        <authorList>
            <person name="Li J."/>
            <person name="Liu P."/>
            <person name="Wang J."/>
            <person name="Roberts A.P."/>
            <person name="Pan Y."/>
        </authorList>
    </citation>
    <scope>NUCLEOTIDE SEQUENCE [LARGE SCALE GENOMIC DNA]</scope>
    <source>
        <strain evidence="1 2">MYR-1_YQ</strain>
    </source>
</reference>
<dbReference type="Proteomes" id="UP001196980">
    <property type="component" value="Unassembled WGS sequence"/>
</dbReference>
<dbReference type="EMBL" id="JABXWD010000012">
    <property type="protein sequence ID" value="MBV6340209.1"/>
    <property type="molecule type" value="Genomic_DNA"/>
</dbReference>